<feature type="compositionally biased region" description="Polar residues" evidence="1">
    <location>
        <begin position="62"/>
        <end position="73"/>
    </location>
</feature>
<evidence type="ECO:0000256" key="1">
    <source>
        <dbReference type="SAM" id="MobiDB-lite"/>
    </source>
</evidence>
<protein>
    <submittedName>
        <fullName evidence="2">Phytanoyl-dioxygenase</fullName>
    </submittedName>
</protein>
<dbReference type="OrthoDB" id="3936561at2759"/>
<evidence type="ECO:0000313" key="2">
    <source>
        <dbReference type="EMBL" id="OJD34237.1"/>
    </source>
</evidence>
<name>A0A1J9S3N4_9PEZI</name>
<dbReference type="RefSeq" id="XP_020130497.1">
    <property type="nucleotide sequence ID" value="XM_020273176.1"/>
</dbReference>
<sequence>MTLSLLHFILQVRSRATANDNGLLRFHTFSLNVHRNLSISPANMPGGKSVSFAHAHMGPGGQSSSETAKTGTSPPKHKPTARSLEQFQDILAKTSEDFKKMRVRNEEELARDAVTNVGNLDALKKTLHEGMRMGGQKTGLALTEMLLAEFKAAVDGEVAARNVTNESAAIAGSNAPATPDCFVCCEESHRRAELEGISLAFKRREK</sequence>
<reference evidence="2 3" key="1">
    <citation type="submission" date="2016-10" db="EMBL/GenBank/DDBJ databases">
        <title>Proteomics and genomics reveal pathogen-plant mechanisms compatible with a hemibiotrophic lifestyle of Diplodia corticola.</title>
        <authorList>
            <person name="Fernandes I."/>
            <person name="De Jonge R."/>
            <person name="Van De Peer Y."/>
            <person name="Devreese B."/>
            <person name="Alves A."/>
            <person name="Esteves A.C."/>
        </authorList>
    </citation>
    <scope>NUCLEOTIDE SEQUENCE [LARGE SCALE GENOMIC DNA]</scope>
    <source>
        <strain evidence="2 3">CBS 112549</strain>
    </source>
</reference>
<gene>
    <name evidence="2" type="ORF">BKCO1_2400076</name>
</gene>
<dbReference type="AlphaFoldDB" id="A0A1J9S3N4"/>
<dbReference type="GO" id="GO:0051213">
    <property type="term" value="F:dioxygenase activity"/>
    <property type="evidence" value="ECO:0007669"/>
    <property type="project" value="UniProtKB-KW"/>
</dbReference>
<dbReference type="GeneID" id="31013436"/>
<organism evidence="2 3">
    <name type="scientific">Diplodia corticola</name>
    <dbReference type="NCBI Taxonomy" id="236234"/>
    <lineage>
        <taxon>Eukaryota</taxon>
        <taxon>Fungi</taxon>
        <taxon>Dikarya</taxon>
        <taxon>Ascomycota</taxon>
        <taxon>Pezizomycotina</taxon>
        <taxon>Dothideomycetes</taxon>
        <taxon>Dothideomycetes incertae sedis</taxon>
        <taxon>Botryosphaeriales</taxon>
        <taxon>Botryosphaeriaceae</taxon>
        <taxon>Diplodia</taxon>
    </lineage>
</organism>
<proteinExistence type="predicted"/>
<keyword evidence="2" id="KW-0223">Dioxygenase</keyword>
<dbReference type="Proteomes" id="UP000183809">
    <property type="component" value="Unassembled WGS sequence"/>
</dbReference>
<accession>A0A1J9S3N4</accession>
<comment type="caution">
    <text evidence="2">The sequence shown here is derived from an EMBL/GenBank/DDBJ whole genome shotgun (WGS) entry which is preliminary data.</text>
</comment>
<keyword evidence="2" id="KW-0560">Oxidoreductase</keyword>
<evidence type="ECO:0000313" key="3">
    <source>
        <dbReference type="Proteomes" id="UP000183809"/>
    </source>
</evidence>
<feature type="region of interest" description="Disordered" evidence="1">
    <location>
        <begin position="48"/>
        <end position="82"/>
    </location>
</feature>
<keyword evidence="3" id="KW-1185">Reference proteome</keyword>
<dbReference type="EMBL" id="MNUE01000024">
    <property type="protein sequence ID" value="OJD34237.1"/>
    <property type="molecule type" value="Genomic_DNA"/>
</dbReference>